<reference evidence="10" key="1">
    <citation type="submission" date="2016-02" db="EMBL/GenBank/DDBJ databases">
        <title>Halorhodospira halochloris DSM-1059 complete genome, version 2.</title>
        <authorList>
            <person name="Tsukatani Y."/>
        </authorList>
    </citation>
    <scope>NUCLEOTIDE SEQUENCE</scope>
    <source>
        <strain evidence="10">DSM 1059</strain>
    </source>
</reference>
<dbReference type="GO" id="GO:0019491">
    <property type="term" value="P:ectoine biosynthetic process"/>
    <property type="evidence" value="ECO:0007669"/>
    <property type="project" value="UniProtKB-UniPathway"/>
</dbReference>
<dbReference type="PANTHER" id="PTHR43072:SF23">
    <property type="entry name" value="UPF0039 PROTEIN C11D3.02C"/>
    <property type="match status" value="1"/>
</dbReference>
<proteinExistence type="inferred from homology"/>
<evidence type="ECO:0000256" key="2">
    <source>
        <dbReference type="ARBA" id="ARBA00010712"/>
    </source>
</evidence>
<comment type="pathway">
    <text evidence="1 8">Amine and polyamine biosynthesis; ectoine biosynthesis; L-ectoine from L-aspartate 4-semialdehyde: step 2/3.</text>
</comment>
<comment type="catalytic activity">
    <reaction evidence="7 8">
        <text>L-2,4-diaminobutanoate + acetyl-CoA = (2S)-4-acetamido-2-aminobutanoate + CoA + H(+)</text>
        <dbReference type="Rhea" id="RHEA:16901"/>
        <dbReference type="ChEBI" id="CHEBI:15378"/>
        <dbReference type="ChEBI" id="CHEBI:57287"/>
        <dbReference type="ChEBI" id="CHEBI:57288"/>
        <dbReference type="ChEBI" id="CHEBI:58761"/>
        <dbReference type="ChEBI" id="CHEBI:58929"/>
        <dbReference type="EC" id="2.3.1.178"/>
    </reaction>
</comment>
<dbReference type="EC" id="2.3.1.178" evidence="3 8"/>
<dbReference type="PANTHER" id="PTHR43072">
    <property type="entry name" value="N-ACETYLTRANSFERASE"/>
    <property type="match status" value="1"/>
</dbReference>
<dbReference type="EMBL" id="AP017372">
    <property type="protein sequence ID" value="BAU57840.2"/>
    <property type="molecule type" value="Genomic_DNA"/>
</dbReference>
<dbReference type="Pfam" id="PF00583">
    <property type="entry name" value="Acetyltransf_1"/>
    <property type="match status" value="1"/>
</dbReference>
<evidence type="ECO:0000256" key="5">
    <source>
        <dbReference type="ARBA" id="ARBA00022679"/>
    </source>
</evidence>
<evidence type="ECO:0000256" key="8">
    <source>
        <dbReference type="RuleBase" id="RU365045"/>
    </source>
</evidence>
<evidence type="ECO:0000256" key="7">
    <source>
        <dbReference type="ARBA" id="ARBA00048924"/>
    </source>
</evidence>
<dbReference type="InterPro" id="IPR000182">
    <property type="entry name" value="GNAT_dom"/>
</dbReference>
<evidence type="ECO:0000256" key="1">
    <source>
        <dbReference type="ARBA" id="ARBA00004978"/>
    </source>
</evidence>
<dbReference type="PROSITE" id="PS51186">
    <property type="entry name" value="GNAT"/>
    <property type="match status" value="1"/>
</dbReference>
<dbReference type="Proteomes" id="UP000218890">
    <property type="component" value="Chromosome"/>
</dbReference>
<comment type="similarity">
    <text evidence="2 8">Belongs to the acetyltransferase family. EctA subfamily.</text>
</comment>
<dbReference type="UniPathway" id="UPA00067">
    <property type="reaction ID" value="UER00122"/>
</dbReference>
<accession>A0A0X8X968</accession>
<keyword evidence="11" id="KW-1185">Reference proteome</keyword>
<dbReference type="AlphaFoldDB" id="A0A0X8X968"/>
<keyword evidence="6 8" id="KW-0012">Acyltransferase</keyword>
<dbReference type="CDD" id="cd04301">
    <property type="entry name" value="NAT_SF"/>
    <property type="match status" value="1"/>
</dbReference>
<evidence type="ECO:0000256" key="6">
    <source>
        <dbReference type="ARBA" id="ARBA00023315"/>
    </source>
</evidence>
<evidence type="ECO:0000256" key="4">
    <source>
        <dbReference type="ARBA" id="ARBA00017935"/>
    </source>
</evidence>
<dbReference type="KEGG" id="hhk:HH1059_11480"/>
<dbReference type="InterPro" id="IPR012772">
    <property type="entry name" value="Ectoine_EctA"/>
</dbReference>
<evidence type="ECO:0000259" key="9">
    <source>
        <dbReference type="PROSITE" id="PS51186"/>
    </source>
</evidence>
<feature type="domain" description="N-acetyltransferase" evidence="9">
    <location>
        <begin position="1"/>
        <end position="132"/>
    </location>
</feature>
<dbReference type="SUPFAM" id="SSF55729">
    <property type="entry name" value="Acyl-CoA N-acyltransferases (Nat)"/>
    <property type="match status" value="1"/>
</dbReference>
<dbReference type="InterPro" id="IPR016181">
    <property type="entry name" value="Acyl_CoA_acyltransferase"/>
</dbReference>
<organism evidence="10 11">
    <name type="scientific">Halorhodospira halochloris</name>
    <name type="common">Ectothiorhodospira halochloris</name>
    <dbReference type="NCBI Taxonomy" id="1052"/>
    <lineage>
        <taxon>Bacteria</taxon>
        <taxon>Pseudomonadati</taxon>
        <taxon>Pseudomonadota</taxon>
        <taxon>Gammaproteobacteria</taxon>
        <taxon>Chromatiales</taxon>
        <taxon>Ectothiorhodospiraceae</taxon>
        <taxon>Halorhodospira</taxon>
    </lineage>
</organism>
<evidence type="ECO:0000256" key="3">
    <source>
        <dbReference type="ARBA" id="ARBA00012355"/>
    </source>
</evidence>
<protein>
    <recommendedName>
        <fullName evidence="4 8">L-2,4-diaminobutyric acid acetyltransferase</fullName>
        <shortName evidence="8">DABA acetyltransferase</shortName>
        <ecNumber evidence="3 8">2.3.1.178</ecNumber>
    </recommendedName>
</protein>
<keyword evidence="5 8" id="KW-0808">Transferase</keyword>
<dbReference type="GO" id="GO:0033816">
    <property type="term" value="F:diaminobutyrate acetyltransferase activity"/>
    <property type="evidence" value="ECO:0007669"/>
    <property type="project" value="UniProtKB-EC"/>
</dbReference>
<sequence length="141" mass="15613">MVQRTGVLDVNSCYLYLLLSSEFADTCVVAEEDEHLIGFVTGFCPPKRPYSIFLWQIGVDPNAQGKGLGKRLLRAFLDSPGAAQATTLETTISPSNTASQRLFEAIARERGATVSTSEYFREDHFPAGHEAEELYRIAPIR</sequence>
<gene>
    <name evidence="8" type="primary">ectA</name>
    <name evidence="10" type="ORF">HH1059_11480</name>
</gene>
<evidence type="ECO:0000313" key="10">
    <source>
        <dbReference type="EMBL" id="BAU57840.2"/>
    </source>
</evidence>
<comment type="function">
    <text evidence="8">Catalyzes the acetylation of L-2,4-diaminobutyrate (DABA) to gamma-N-acetyl-alpha,gamma-diaminobutyric acid (ADABA) with acetyl coenzyme A.</text>
</comment>
<dbReference type="NCBIfam" id="TIGR02406">
    <property type="entry name" value="ectoine_EctA"/>
    <property type="match status" value="1"/>
</dbReference>
<dbReference type="Gene3D" id="3.40.630.30">
    <property type="match status" value="1"/>
</dbReference>
<name>A0A0X8X968_HALHR</name>
<evidence type="ECO:0000313" key="11">
    <source>
        <dbReference type="Proteomes" id="UP000218890"/>
    </source>
</evidence>